<protein>
    <submittedName>
        <fullName evidence="9">CMRF35-like molecule 8</fullName>
    </submittedName>
</protein>
<keyword evidence="3 5" id="KW-0472">Membrane</keyword>
<feature type="region of interest" description="Disordered" evidence="4">
    <location>
        <begin position="286"/>
        <end position="312"/>
    </location>
</feature>
<evidence type="ECO:0000256" key="6">
    <source>
        <dbReference type="SAM" id="SignalP"/>
    </source>
</evidence>
<feature type="compositionally biased region" description="Polar residues" evidence="4">
    <location>
        <begin position="226"/>
        <end position="235"/>
    </location>
</feature>
<name>A0ABM0PZG9_GALVR</name>
<dbReference type="RefSeq" id="XP_008561510.1">
    <property type="nucleotide sequence ID" value="XM_008563288.1"/>
</dbReference>
<keyword evidence="8" id="KW-1185">Reference proteome</keyword>
<dbReference type="SMART" id="SM00409">
    <property type="entry name" value="IG"/>
    <property type="match status" value="1"/>
</dbReference>
<sequence length="312" mass="35109">MTQGDWAVWLPLALLLLWVPGCFSLSGPSTVNGTVGGSLSVQCRYEEKYRTNNKYWCREPFILVCDKIVETKKSERKERGSRVSIRDYPENFSFTVTMSNLMVEDTGTYWCGIDTPWYRIDRDPILQVEVSVFPVPTSMTPTSMSSPVAKTSTVTTEVPAASSTSLATVSATHNTNIQNDFQQGPDPRLLLLLFLLALLLLLLVGTSLLAWRMFQKRGKAGEHSEPSQSPRQAAEQSEPHYANLELQTCPLWKEPVPPRQAEVEYSTVAAPREDLHYSSVVFDIQSRDSNASRSPCQRPREEEPEYSVIKKI</sequence>
<evidence type="ECO:0000256" key="2">
    <source>
        <dbReference type="ARBA" id="ARBA00022692"/>
    </source>
</evidence>
<evidence type="ECO:0000313" key="9">
    <source>
        <dbReference type="RefSeq" id="XP_008561510.1"/>
    </source>
</evidence>
<keyword evidence="6" id="KW-0732">Signal</keyword>
<dbReference type="CDD" id="cd05716">
    <property type="entry name" value="IgV_pIgR_like"/>
    <property type="match status" value="1"/>
</dbReference>
<dbReference type="PROSITE" id="PS50835">
    <property type="entry name" value="IG_LIKE"/>
    <property type="match status" value="1"/>
</dbReference>
<feature type="transmembrane region" description="Helical" evidence="5">
    <location>
        <begin position="189"/>
        <end position="211"/>
    </location>
</feature>
<dbReference type="InterPro" id="IPR013783">
    <property type="entry name" value="Ig-like_fold"/>
</dbReference>
<dbReference type="SUPFAM" id="SSF48726">
    <property type="entry name" value="Immunoglobulin"/>
    <property type="match status" value="1"/>
</dbReference>
<feature type="domain" description="Ig-like" evidence="7">
    <location>
        <begin position="20"/>
        <end position="131"/>
    </location>
</feature>
<evidence type="ECO:0000256" key="1">
    <source>
        <dbReference type="ARBA" id="ARBA00004370"/>
    </source>
</evidence>
<proteinExistence type="predicted"/>
<feature type="chain" id="PRO_5047042067" evidence="6">
    <location>
        <begin position="25"/>
        <end position="312"/>
    </location>
</feature>
<dbReference type="PANTHER" id="PTHR11860">
    <property type="entry name" value="POLYMERIC-IMMUNOGLOBULIN RECEPTOR"/>
    <property type="match status" value="1"/>
</dbReference>
<gene>
    <name evidence="9" type="primary">CD300A</name>
</gene>
<dbReference type="Pfam" id="PF15330">
    <property type="entry name" value="SIT"/>
    <property type="match status" value="1"/>
</dbReference>
<dbReference type="Gene3D" id="2.60.40.10">
    <property type="entry name" value="Immunoglobulins"/>
    <property type="match status" value="1"/>
</dbReference>
<dbReference type="InterPro" id="IPR036179">
    <property type="entry name" value="Ig-like_dom_sf"/>
</dbReference>
<dbReference type="Proteomes" id="UP000694923">
    <property type="component" value="Unplaced"/>
</dbReference>
<accession>A0ABM0PZG9</accession>
<evidence type="ECO:0000256" key="3">
    <source>
        <dbReference type="ARBA" id="ARBA00023136"/>
    </source>
</evidence>
<dbReference type="GeneID" id="103581465"/>
<dbReference type="Pfam" id="PF07686">
    <property type="entry name" value="V-set"/>
    <property type="match status" value="1"/>
</dbReference>
<feature type="region of interest" description="Disordered" evidence="4">
    <location>
        <begin position="219"/>
        <end position="238"/>
    </location>
</feature>
<evidence type="ECO:0000259" key="7">
    <source>
        <dbReference type="PROSITE" id="PS50835"/>
    </source>
</evidence>
<organism evidence="8 9">
    <name type="scientific">Galeopterus variegatus</name>
    <name type="common">Malayan flying lemur</name>
    <name type="synonym">Cynocephalus variegatus</name>
    <dbReference type="NCBI Taxonomy" id="482537"/>
    <lineage>
        <taxon>Eukaryota</taxon>
        <taxon>Metazoa</taxon>
        <taxon>Chordata</taxon>
        <taxon>Craniata</taxon>
        <taxon>Vertebrata</taxon>
        <taxon>Euteleostomi</taxon>
        <taxon>Mammalia</taxon>
        <taxon>Eutheria</taxon>
        <taxon>Euarchontoglires</taxon>
        <taxon>Dermoptera</taxon>
        <taxon>Cynocephalidae</taxon>
        <taxon>Galeopterus</taxon>
    </lineage>
</organism>
<evidence type="ECO:0000256" key="4">
    <source>
        <dbReference type="SAM" id="MobiDB-lite"/>
    </source>
</evidence>
<dbReference type="InterPro" id="IPR007110">
    <property type="entry name" value="Ig-like_dom"/>
</dbReference>
<evidence type="ECO:0000313" key="8">
    <source>
        <dbReference type="Proteomes" id="UP000694923"/>
    </source>
</evidence>
<keyword evidence="2 5" id="KW-0812">Transmembrane</keyword>
<reference evidence="9" key="1">
    <citation type="submission" date="2025-08" db="UniProtKB">
        <authorList>
            <consortium name="RefSeq"/>
        </authorList>
    </citation>
    <scope>IDENTIFICATION</scope>
</reference>
<dbReference type="InterPro" id="IPR050671">
    <property type="entry name" value="CD300_family_receptors"/>
</dbReference>
<dbReference type="InterPro" id="IPR003599">
    <property type="entry name" value="Ig_sub"/>
</dbReference>
<keyword evidence="5" id="KW-1133">Transmembrane helix</keyword>
<comment type="subcellular location">
    <subcellularLocation>
        <location evidence="1">Membrane</location>
    </subcellularLocation>
</comment>
<feature type="signal peptide" evidence="6">
    <location>
        <begin position="1"/>
        <end position="24"/>
    </location>
</feature>
<dbReference type="InterPro" id="IPR013106">
    <property type="entry name" value="Ig_V-set"/>
</dbReference>
<evidence type="ECO:0000256" key="5">
    <source>
        <dbReference type="SAM" id="Phobius"/>
    </source>
</evidence>
<dbReference type="PANTHER" id="PTHR11860:SF87">
    <property type="entry name" value="CMRF35-LIKE MOLECULE 8"/>
    <property type="match status" value="1"/>
</dbReference>